<dbReference type="EMBL" id="JAADYS010001515">
    <property type="protein sequence ID" value="KAF4462567.1"/>
    <property type="molecule type" value="Genomic_DNA"/>
</dbReference>
<evidence type="ECO:0000313" key="1">
    <source>
        <dbReference type="EMBL" id="KAF4462567.1"/>
    </source>
</evidence>
<sequence>MSISQDTHILSLRDDAIQFGGYATTKFWGRVFNRHIFKGEQWNISTYQPPAPMSQMRINVLVERWGVSNQEASSYLLVIGANLGRATPGDIQEVESQAMKACIEHGQYTNRGTLWVMTCFGPEARLWAYRSDVPFLVPFYPWVINPQCSDGDCMARNSTSSYLDVCEYEAGFLHALRHIMQHPEPSPQLFESYNVELAASHQCPGAISSSISGPYSYTRGSIAVVNAPYRPQSRGQSVAPYGVPVYSNRHVYDPWGRMVKTSSLVHSTYGQNWQSAGLSSYGYGQYGTSGLRRSQTPALYLDPNEYTYAVVIGRRSGLLTITLPDGSICKTLAAGWTRGLVLYEGEPQECFTYASDDGEQFMAWSL</sequence>
<reference evidence="1 2" key="1">
    <citation type="submission" date="2020-01" db="EMBL/GenBank/DDBJ databases">
        <title>Identification and distribution of gene clusters putatively required for synthesis of sphingolipid metabolism inhibitors in phylogenetically diverse species of the filamentous fungus Fusarium.</title>
        <authorList>
            <person name="Kim H.-S."/>
            <person name="Busman M."/>
            <person name="Brown D.W."/>
            <person name="Divon H."/>
            <person name="Uhlig S."/>
            <person name="Proctor R.H."/>
        </authorList>
    </citation>
    <scope>NUCLEOTIDE SEQUENCE [LARGE SCALE GENOMIC DNA]</scope>
    <source>
        <strain evidence="1 2">NRRL 20459</strain>
    </source>
</reference>
<evidence type="ECO:0000313" key="2">
    <source>
        <dbReference type="Proteomes" id="UP000554235"/>
    </source>
</evidence>
<protein>
    <submittedName>
        <fullName evidence="1">Uncharacterized protein</fullName>
    </submittedName>
</protein>
<accession>A0A8H4L6L8</accession>
<comment type="caution">
    <text evidence="1">The sequence shown here is derived from an EMBL/GenBank/DDBJ whole genome shotgun (WGS) entry which is preliminary data.</text>
</comment>
<keyword evidence="2" id="KW-1185">Reference proteome</keyword>
<organism evidence="1 2">
    <name type="scientific">Fusarium albosuccineum</name>
    <dbReference type="NCBI Taxonomy" id="1237068"/>
    <lineage>
        <taxon>Eukaryota</taxon>
        <taxon>Fungi</taxon>
        <taxon>Dikarya</taxon>
        <taxon>Ascomycota</taxon>
        <taxon>Pezizomycotina</taxon>
        <taxon>Sordariomycetes</taxon>
        <taxon>Hypocreomycetidae</taxon>
        <taxon>Hypocreales</taxon>
        <taxon>Nectriaceae</taxon>
        <taxon>Fusarium</taxon>
        <taxon>Fusarium decemcellulare species complex</taxon>
    </lineage>
</organism>
<proteinExistence type="predicted"/>
<dbReference type="AlphaFoldDB" id="A0A8H4L6L8"/>
<dbReference type="Proteomes" id="UP000554235">
    <property type="component" value="Unassembled WGS sequence"/>
</dbReference>
<dbReference type="OrthoDB" id="5418574at2759"/>
<gene>
    <name evidence="1" type="ORF">FALBO_10621</name>
</gene>
<name>A0A8H4L6L8_9HYPO</name>